<dbReference type="InterPro" id="IPR016064">
    <property type="entry name" value="NAD/diacylglycerol_kinase_sf"/>
</dbReference>
<dbReference type="Pfam" id="PF20143">
    <property type="entry name" value="NAD_kinase_C"/>
    <property type="match status" value="1"/>
</dbReference>
<dbReference type="AlphaFoldDB" id="D4LEA5"/>
<dbReference type="GO" id="GO:0005737">
    <property type="term" value="C:cytoplasm"/>
    <property type="evidence" value="ECO:0007669"/>
    <property type="project" value="UniProtKB-SubCell"/>
</dbReference>
<feature type="binding site" evidence="6">
    <location>
        <begin position="69"/>
        <end position="70"/>
    </location>
    <ligand>
        <name>NAD(+)</name>
        <dbReference type="ChEBI" id="CHEBI:57540"/>
    </ligand>
</feature>
<keyword evidence="3 6" id="KW-0521">NADP</keyword>
<dbReference type="BioCyc" id="RCHA213810:RUM_RS09255-MONOMER"/>
<comment type="subcellular location">
    <subcellularLocation>
        <location evidence="6">Cytoplasm</location>
    </subcellularLocation>
</comment>
<dbReference type="SUPFAM" id="SSF111331">
    <property type="entry name" value="NAD kinase/diacylglycerol kinase-like"/>
    <property type="match status" value="1"/>
</dbReference>
<dbReference type="Gene3D" id="2.60.200.30">
    <property type="entry name" value="Probable inorganic polyphosphate/atp-NAD kinase, domain 2"/>
    <property type="match status" value="1"/>
</dbReference>
<comment type="caution">
    <text evidence="6">Lacks conserved residue(s) required for the propagation of feature annotation.</text>
</comment>
<protein>
    <recommendedName>
        <fullName evidence="6">NAD kinase</fullName>
        <ecNumber evidence="6">2.7.1.23</ecNumber>
    </recommendedName>
    <alternativeName>
        <fullName evidence="6">ATP-dependent NAD kinase</fullName>
    </alternativeName>
</protein>
<dbReference type="InterPro" id="IPR017438">
    <property type="entry name" value="ATP-NAD_kinase_N"/>
</dbReference>
<accession>D4LEA5</accession>
<evidence type="ECO:0000256" key="4">
    <source>
        <dbReference type="ARBA" id="ARBA00023027"/>
    </source>
</evidence>
<dbReference type="EMBL" id="FP929052">
    <property type="protein sequence ID" value="CBL17950.1"/>
    <property type="molecule type" value="Genomic_DNA"/>
</dbReference>
<keyword evidence="4 6" id="KW-0520">NAD</keyword>
<evidence type="ECO:0000256" key="1">
    <source>
        <dbReference type="ARBA" id="ARBA00022679"/>
    </source>
</evidence>
<dbReference type="Proteomes" id="UP000007054">
    <property type="component" value="Chromosome"/>
</dbReference>
<name>D4LEA5_RUMC1</name>
<reference evidence="7" key="2">
    <citation type="submission" date="2010-03" db="EMBL/GenBank/DDBJ databases">
        <authorList>
            <person name="Pajon A."/>
        </authorList>
    </citation>
    <scope>NUCLEOTIDE SEQUENCE</scope>
    <source>
        <strain evidence="7">Type strain: 18P13</strain>
    </source>
</reference>
<dbReference type="PANTHER" id="PTHR20275">
    <property type="entry name" value="NAD KINASE"/>
    <property type="match status" value="1"/>
</dbReference>
<dbReference type="GO" id="GO:0003951">
    <property type="term" value="F:NAD+ kinase activity"/>
    <property type="evidence" value="ECO:0007669"/>
    <property type="project" value="UniProtKB-UniRule"/>
</dbReference>
<evidence type="ECO:0000313" key="7">
    <source>
        <dbReference type="EMBL" id="CBL17950.1"/>
    </source>
</evidence>
<gene>
    <name evidence="6" type="primary">nadK</name>
    <name evidence="7" type="ordered locus">RUM_19070</name>
</gene>
<sequence>MKVVIYPNFRKQYAPEVTRAVCQALHQMGLEIGVDQIHRNALGDISYIDFGDLCEMAEQAEFAIAIGGDGTILKCARKLMRSDVKLLGINTGRLGFMAALESDELDQLPRLLTGEYRVSQRMMLRAALWREGKEIGVYTALNDVYASRYGGRMSDFSVYADDSLIGRYRADGVVFSTPTGSTAYSLSAGGPIIEPDLSCIEMTLICPHSLFARPVLFSADRRITLVPEHYKTATLSLSADGNESVEMQPEDRVVLTRSSHTVSLVEMTDSHFFDSLNGKMMHALKE</sequence>
<dbReference type="GO" id="GO:0005524">
    <property type="term" value="F:ATP binding"/>
    <property type="evidence" value="ECO:0007669"/>
    <property type="project" value="UniProtKB-KW"/>
</dbReference>
<keyword evidence="6" id="KW-0547">Nucleotide-binding</keyword>
<keyword evidence="1 6" id="KW-0808">Transferase</keyword>
<dbReference type="HOGENOM" id="CLU_008831_0_1_9"/>
<dbReference type="PATRIC" id="fig|213810.4.peg.1807"/>
<dbReference type="InterPro" id="IPR017437">
    <property type="entry name" value="ATP-NAD_kinase_PpnK-typ_C"/>
</dbReference>
<feature type="binding site" evidence="6">
    <location>
        <position position="74"/>
    </location>
    <ligand>
        <name>NAD(+)</name>
        <dbReference type="ChEBI" id="CHEBI:57540"/>
    </ligand>
</feature>
<dbReference type="GO" id="GO:0019674">
    <property type="term" value="P:NAD+ metabolic process"/>
    <property type="evidence" value="ECO:0007669"/>
    <property type="project" value="InterPro"/>
</dbReference>
<feature type="binding site" evidence="6">
    <location>
        <position position="242"/>
    </location>
    <ligand>
        <name>NAD(+)</name>
        <dbReference type="ChEBI" id="CHEBI:57540"/>
    </ligand>
</feature>
<keyword evidence="8" id="KW-1185">Reference proteome</keyword>
<evidence type="ECO:0000256" key="5">
    <source>
        <dbReference type="ARBA" id="ARBA00047925"/>
    </source>
</evidence>
<evidence type="ECO:0000313" key="8">
    <source>
        <dbReference type="Proteomes" id="UP000007054"/>
    </source>
</evidence>
<dbReference type="KEGG" id="rch:RUM_19070"/>
<comment type="catalytic activity">
    <reaction evidence="5 6">
        <text>NAD(+) + ATP = ADP + NADP(+) + H(+)</text>
        <dbReference type="Rhea" id="RHEA:18629"/>
        <dbReference type="ChEBI" id="CHEBI:15378"/>
        <dbReference type="ChEBI" id="CHEBI:30616"/>
        <dbReference type="ChEBI" id="CHEBI:57540"/>
        <dbReference type="ChEBI" id="CHEBI:58349"/>
        <dbReference type="ChEBI" id="CHEBI:456216"/>
        <dbReference type="EC" id="2.7.1.23"/>
    </reaction>
</comment>
<keyword evidence="6" id="KW-0067">ATP-binding</keyword>
<reference evidence="7" key="1">
    <citation type="submission" date="2010-03" db="EMBL/GenBank/DDBJ databases">
        <title>The genome sequence of Ruminococcus sp. 18P13.</title>
        <authorList>
            <consortium name="metaHIT consortium -- http://www.metahit.eu/"/>
            <person name="Pajon A."/>
            <person name="Turner K."/>
            <person name="Parkhill J."/>
            <person name="Bernalier A."/>
        </authorList>
    </citation>
    <scope>NUCLEOTIDE SEQUENCE [LARGE SCALE GENOMIC DNA]</scope>
    <source>
        <strain evidence="7">Type strain: 18P13</strain>
    </source>
</reference>
<comment type="function">
    <text evidence="6">Involved in the regulation of the intracellular balance of NAD and NADP, and is a key enzyme in the biosynthesis of NADP. Catalyzes specifically the phosphorylation on 2'-hydroxyl of the adenosine moiety of NAD to yield NADP.</text>
</comment>
<dbReference type="PANTHER" id="PTHR20275:SF0">
    <property type="entry name" value="NAD KINASE"/>
    <property type="match status" value="1"/>
</dbReference>
<feature type="binding site" evidence="6">
    <location>
        <position position="169"/>
    </location>
    <ligand>
        <name>NAD(+)</name>
        <dbReference type="ChEBI" id="CHEBI:57540"/>
    </ligand>
</feature>
<dbReference type="STRING" id="213810.RUM_19070"/>
<feature type="binding site" evidence="6">
    <location>
        <begin position="142"/>
        <end position="143"/>
    </location>
    <ligand>
        <name>NAD(+)</name>
        <dbReference type="ChEBI" id="CHEBI:57540"/>
    </ligand>
</feature>
<dbReference type="InterPro" id="IPR002504">
    <property type="entry name" value="NADK"/>
</dbReference>
<feature type="binding site" evidence="6">
    <location>
        <position position="152"/>
    </location>
    <ligand>
        <name>NAD(+)</name>
        <dbReference type="ChEBI" id="CHEBI:57540"/>
    </ligand>
</feature>
<dbReference type="HAMAP" id="MF_00361">
    <property type="entry name" value="NAD_kinase"/>
    <property type="match status" value="1"/>
</dbReference>
<dbReference type="EC" id="2.7.1.23" evidence="6"/>
<dbReference type="Gene3D" id="3.40.50.10330">
    <property type="entry name" value="Probable inorganic polyphosphate/atp-NAD kinase, domain 1"/>
    <property type="match status" value="1"/>
</dbReference>
<dbReference type="RefSeq" id="WP_015558856.1">
    <property type="nucleotide sequence ID" value="NC_021039.1"/>
</dbReference>
<dbReference type="GeneID" id="83156581"/>
<feature type="binding site" evidence="6">
    <location>
        <position position="171"/>
    </location>
    <ligand>
        <name>NAD(+)</name>
        <dbReference type="ChEBI" id="CHEBI:57540"/>
    </ligand>
</feature>
<dbReference type="GO" id="GO:0051287">
    <property type="term" value="F:NAD binding"/>
    <property type="evidence" value="ECO:0007669"/>
    <property type="project" value="UniProtKB-ARBA"/>
</dbReference>
<dbReference type="GO" id="GO:0006741">
    <property type="term" value="P:NADP+ biosynthetic process"/>
    <property type="evidence" value="ECO:0007669"/>
    <property type="project" value="UniProtKB-UniRule"/>
</dbReference>
<feature type="active site" description="Proton acceptor" evidence="6">
    <location>
        <position position="69"/>
    </location>
</feature>
<evidence type="ECO:0000256" key="6">
    <source>
        <dbReference type="HAMAP-Rule" id="MF_00361"/>
    </source>
</evidence>
<keyword evidence="2 6" id="KW-0418">Kinase</keyword>
<evidence type="ECO:0000256" key="2">
    <source>
        <dbReference type="ARBA" id="ARBA00022777"/>
    </source>
</evidence>
<comment type="similarity">
    <text evidence="6">Belongs to the NAD kinase family.</text>
</comment>
<evidence type="ECO:0000256" key="3">
    <source>
        <dbReference type="ARBA" id="ARBA00022857"/>
    </source>
</evidence>
<keyword evidence="6" id="KW-0963">Cytoplasm</keyword>
<feature type="binding site" evidence="6">
    <location>
        <begin position="182"/>
        <end position="187"/>
    </location>
    <ligand>
        <name>NAD(+)</name>
        <dbReference type="ChEBI" id="CHEBI:57540"/>
    </ligand>
</feature>
<comment type="cofactor">
    <cofactor evidence="6">
        <name>a divalent metal cation</name>
        <dbReference type="ChEBI" id="CHEBI:60240"/>
    </cofactor>
</comment>
<proteinExistence type="inferred from homology"/>
<organism evidence="7 8">
    <name type="scientific">Ruminococcus champanellensis (strain DSM 18848 / JCM 17042 / KCTC 15320 / 18P13)</name>
    <dbReference type="NCBI Taxonomy" id="213810"/>
    <lineage>
        <taxon>Bacteria</taxon>
        <taxon>Bacillati</taxon>
        <taxon>Bacillota</taxon>
        <taxon>Clostridia</taxon>
        <taxon>Eubacteriales</taxon>
        <taxon>Oscillospiraceae</taxon>
        <taxon>Ruminococcus</taxon>
    </lineage>
</organism>
<dbReference type="Pfam" id="PF01513">
    <property type="entry name" value="NAD_kinase"/>
    <property type="match status" value="1"/>
</dbReference>
<dbReference type="GO" id="GO:0046872">
    <property type="term" value="F:metal ion binding"/>
    <property type="evidence" value="ECO:0007669"/>
    <property type="project" value="UniProtKB-UniRule"/>
</dbReference>